<dbReference type="Pfam" id="PF14361">
    <property type="entry name" value="RsbRD_N"/>
    <property type="match status" value="1"/>
</dbReference>
<dbReference type="Pfam" id="PF17853">
    <property type="entry name" value="GGDEF_2"/>
    <property type="match status" value="1"/>
</dbReference>
<dbReference type="InterPro" id="IPR025736">
    <property type="entry name" value="PucR_C-HTH_dom"/>
</dbReference>
<organism evidence="5 6">
    <name type="scientific">Nocardia callitridis</name>
    <dbReference type="NCBI Taxonomy" id="648753"/>
    <lineage>
        <taxon>Bacteria</taxon>
        <taxon>Bacillati</taxon>
        <taxon>Actinomycetota</taxon>
        <taxon>Actinomycetes</taxon>
        <taxon>Mycobacteriales</taxon>
        <taxon>Nocardiaceae</taxon>
        <taxon>Nocardia</taxon>
    </lineage>
</organism>
<dbReference type="PANTHER" id="PTHR33744:SF1">
    <property type="entry name" value="DNA-BINDING TRANSCRIPTIONAL ACTIVATOR ADER"/>
    <property type="match status" value="1"/>
</dbReference>
<feature type="domain" description="RsbT co-antagonist protein RsbRD N-terminal" evidence="3">
    <location>
        <begin position="20"/>
        <end position="156"/>
    </location>
</feature>
<dbReference type="Pfam" id="PF13556">
    <property type="entry name" value="HTH_30"/>
    <property type="match status" value="1"/>
</dbReference>
<gene>
    <name evidence="5" type="ORF">GCM10023318_43920</name>
</gene>
<dbReference type="InterPro" id="IPR025751">
    <property type="entry name" value="RsbRD_N_dom"/>
</dbReference>
<dbReference type="Gene3D" id="1.10.10.2840">
    <property type="entry name" value="PucR C-terminal helix-turn-helix domain"/>
    <property type="match status" value="1"/>
</dbReference>
<sequence>MIPAASTATLLAACRAEIAALTRRLIVAIFTDNPDWTDYSSVTRLDLQDGCRRYLTRILDLLENPGVVIEDDEVAASIGEHRAQQGVPLEVMLRTFRLGGRIVWEALVTHSDDTGSSEFREIGTATWAVIDGLSSSLVTAYRNTELDKVRRDERHRHALIEDLLAGRAHDVAFLARAARELALPIEGSYLVVAARGATPPLRIGAETALAALGIRSVWHDRAQTTVGLVSIAAHSVTTVLHHIREQLPGCGAASPRVPGLAEVGTAHALAVTALDTMTGEANGLVSLEDRYPEALLVRSPDLAALLVSHGLGPVLALPDRERELLLQTLTAWLAHGCSAANAAPHLNCHRNTVINRLNRISALLGRPLETQRSYVELSLALAALKLREPA</sequence>
<reference evidence="6" key="1">
    <citation type="journal article" date="2019" name="Int. J. Syst. Evol. Microbiol.">
        <title>The Global Catalogue of Microorganisms (GCM) 10K type strain sequencing project: providing services to taxonomists for standard genome sequencing and annotation.</title>
        <authorList>
            <consortium name="The Broad Institute Genomics Platform"/>
            <consortium name="The Broad Institute Genome Sequencing Center for Infectious Disease"/>
            <person name="Wu L."/>
            <person name="Ma J."/>
        </authorList>
    </citation>
    <scope>NUCLEOTIDE SEQUENCE [LARGE SCALE GENOMIC DNA]</scope>
    <source>
        <strain evidence="6">JCM 18298</strain>
    </source>
</reference>
<proteinExistence type="inferred from homology"/>
<evidence type="ECO:0000313" key="5">
    <source>
        <dbReference type="EMBL" id="GAA5061403.1"/>
    </source>
</evidence>
<dbReference type="InterPro" id="IPR042070">
    <property type="entry name" value="PucR_C-HTH_sf"/>
</dbReference>
<name>A0ABP9KLU6_9NOCA</name>
<evidence type="ECO:0000259" key="2">
    <source>
        <dbReference type="Pfam" id="PF13556"/>
    </source>
</evidence>
<dbReference type="Proteomes" id="UP001500603">
    <property type="component" value="Unassembled WGS sequence"/>
</dbReference>
<dbReference type="InterPro" id="IPR051448">
    <property type="entry name" value="CdaR-like_regulators"/>
</dbReference>
<accession>A0ABP9KLU6</accession>
<dbReference type="InterPro" id="IPR041522">
    <property type="entry name" value="CdaR_GGDEF"/>
</dbReference>
<dbReference type="PANTHER" id="PTHR33744">
    <property type="entry name" value="CARBOHYDRATE DIACID REGULATOR"/>
    <property type="match status" value="1"/>
</dbReference>
<evidence type="ECO:0000313" key="6">
    <source>
        <dbReference type="Proteomes" id="UP001500603"/>
    </source>
</evidence>
<comment type="caution">
    <text evidence="5">The sequence shown here is derived from an EMBL/GenBank/DDBJ whole genome shotgun (WGS) entry which is preliminary data.</text>
</comment>
<feature type="domain" description="CdaR GGDEF-like" evidence="4">
    <location>
        <begin position="166"/>
        <end position="275"/>
    </location>
</feature>
<protein>
    <submittedName>
        <fullName evidence="5">Helix-turn-helix domain-containing protein</fullName>
    </submittedName>
</protein>
<dbReference type="EMBL" id="BAABJM010000004">
    <property type="protein sequence ID" value="GAA5061403.1"/>
    <property type="molecule type" value="Genomic_DNA"/>
</dbReference>
<evidence type="ECO:0000256" key="1">
    <source>
        <dbReference type="ARBA" id="ARBA00006754"/>
    </source>
</evidence>
<evidence type="ECO:0000259" key="4">
    <source>
        <dbReference type="Pfam" id="PF17853"/>
    </source>
</evidence>
<keyword evidence="6" id="KW-1185">Reference proteome</keyword>
<dbReference type="RefSeq" id="WP_345497496.1">
    <property type="nucleotide sequence ID" value="NZ_BAABJM010000004.1"/>
</dbReference>
<comment type="similarity">
    <text evidence="1">Belongs to the CdaR family.</text>
</comment>
<evidence type="ECO:0000259" key="3">
    <source>
        <dbReference type="Pfam" id="PF14361"/>
    </source>
</evidence>
<feature type="domain" description="PucR C-terminal helix-turn-helix" evidence="2">
    <location>
        <begin position="325"/>
        <end position="383"/>
    </location>
</feature>